<dbReference type="Proteomes" id="UP001293791">
    <property type="component" value="Unassembled WGS sequence"/>
</dbReference>
<evidence type="ECO:0000313" key="2">
    <source>
        <dbReference type="Proteomes" id="UP001293791"/>
    </source>
</evidence>
<proteinExistence type="predicted"/>
<evidence type="ECO:0008006" key="3">
    <source>
        <dbReference type="Google" id="ProtNLM"/>
    </source>
</evidence>
<evidence type="ECO:0000313" key="1">
    <source>
        <dbReference type="EMBL" id="MDZ5761882.1"/>
    </source>
</evidence>
<organism evidence="1 2">
    <name type="scientific">Candidatus Cyrtobacter comes</name>
    <dbReference type="NCBI Taxonomy" id="675776"/>
    <lineage>
        <taxon>Bacteria</taxon>
        <taxon>Pseudomonadati</taxon>
        <taxon>Pseudomonadota</taxon>
        <taxon>Alphaproteobacteria</taxon>
        <taxon>Rickettsiales</taxon>
        <taxon>Candidatus Midichloriaceae</taxon>
        <taxon>Candidatus Cyrtobacter</taxon>
    </lineage>
</organism>
<comment type="caution">
    <text evidence="1">The sequence shown here is derived from an EMBL/GenBank/DDBJ whole genome shotgun (WGS) entry which is preliminary data.</text>
</comment>
<gene>
    <name evidence="1" type="ORF">Cyrtocomes_00242</name>
</gene>
<reference evidence="1 2" key="1">
    <citation type="submission" date="2023-02" db="EMBL/GenBank/DDBJ databases">
        <title>Host association and intracellularity evolved multiple times independently in the Rickettsiales.</title>
        <authorList>
            <person name="Castelli M."/>
            <person name="Nardi T."/>
            <person name="Gammuto L."/>
            <person name="Bellinzona G."/>
            <person name="Sabaneyeva E."/>
            <person name="Potekhin A."/>
            <person name="Serra V."/>
            <person name="Petroni G."/>
            <person name="Sassera D."/>
        </authorList>
    </citation>
    <scope>NUCLEOTIDE SEQUENCE [LARGE SCALE GENOMIC DNA]</scope>
    <source>
        <strain evidence="1 2">BOD18</strain>
    </source>
</reference>
<accession>A0ABU5L6X1</accession>
<keyword evidence="2" id="KW-1185">Reference proteome</keyword>
<sequence length="47" mass="5365">MNETSTKVMRQIGKESSMGIIDSQSVVLLKNEEKDYGKKITGRKRHI</sequence>
<protein>
    <recommendedName>
        <fullName evidence="3">Transposase</fullName>
    </recommendedName>
</protein>
<dbReference type="EMBL" id="JARGYT010000008">
    <property type="protein sequence ID" value="MDZ5761882.1"/>
    <property type="molecule type" value="Genomic_DNA"/>
</dbReference>
<name>A0ABU5L6X1_9RICK</name>